<gene>
    <name evidence="4" type="ORF">SAMN06297251_102124</name>
</gene>
<dbReference type="STRING" id="937218.SAMN06297251_102124"/>
<feature type="domain" description="Terminase large subunit GpA endonuclease" evidence="3">
    <location>
        <begin position="242"/>
        <end position="526"/>
    </location>
</feature>
<evidence type="ECO:0000313" key="4">
    <source>
        <dbReference type="EMBL" id="SMC42889.1"/>
    </source>
</evidence>
<dbReference type="SUPFAM" id="SSF57783">
    <property type="entry name" value="Zinc beta-ribbon"/>
    <property type="match status" value="1"/>
</dbReference>
<dbReference type="Gene3D" id="3.40.50.300">
    <property type="entry name" value="P-loop containing nucleotide triphosphate hydrolases"/>
    <property type="match status" value="1"/>
</dbReference>
<evidence type="ECO:0000256" key="1">
    <source>
        <dbReference type="SAM" id="MobiDB-lite"/>
    </source>
</evidence>
<organism evidence="4 5">
    <name type="scientific">Fulvimarina manganoxydans</name>
    <dbReference type="NCBI Taxonomy" id="937218"/>
    <lineage>
        <taxon>Bacteria</taxon>
        <taxon>Pseudomonadati</taxon>
        <taxon>Pseudomonadota</taxon>
        <taxon>Alphaproteobacteria</taxon>
        <taxon>Hyphomicrobiales</taxon>
        <taxon>Aurantimonadaceae</taxon>
        <taxon>Fulvimarina</taxon>
    </lineage>
</organism>
<dbReference type="EMBL" id="FWXR01000002">
    <property type="protein sequence ID" value="SMC42889.1"/>
    <property type="molecule type" value="Genomic_DNA"/>
</dbReference>
<evidence type="ECO:0000313" key="5">
    <source>
        <dbReference type="Proteomes" id="UP000192656"/>
    </source>
</evidence>
<feature type="region of interest" description="Disordered" evidence="1">
    <location>
        <begin position="542"/>
        <end position="585"/>
    </location>
</feature>
<dbReference type="InterPro" id="IPR051220">
    <property type="entry name" value="TFA_Chaperone"/>
</dbReference>
<dbReference type="InterPro" id="IPR046453">
    <property type="entry name" value="GpA_ATPase"/>
</dbReference>
<dbReference type="GO" id="GO:0016887">
    <property type="term" value="F:ATP hydrolysis activity"/>
    <property type="evidence" value="ECO:0007669"/>
    <property type="project" value="InterPro"/>
</dbReference>
<dbReference type="PANTHER" id="PTHR34413:SF2">
    <property type="entry name" value="PROPHAGE TAIL FIBER ASSEMBLY PROTEIN HOMOLOG TFAE-RELATED"/>
    <property type="match status" value="1"/>
</dbReference>
<dbReference type="Pfam" id="PF05876">
    <property type="entry name" value="GpA_ATPase"/>
    <property type="match status" value="1"/>
</dbReference>
<evidence type="ECO:0000259" key="2">
    <source>
        <dbReference type="Pfam" id="PF05876"/>
    </source>
</evidence>
<dbReference type="Pfam" id="PF20454">
    <property type="entry name" value="GpA_nuclease"/>
    <property type="match status" value="1"/>
</dbReference>
<dbReference type="PANTHER" id="PTHR34413">
    <property type="entry name" value="PROPHAGE TAIL FIBER ASSEMBLY PROTEIN HOMOLOG TFAE-RELATED-RELATED"/>
    <property type="match status" value="1"/>
</dbReference>
<dbReference type="Proteomes" id="UP000192656">
    <property type="component" value="Unassembled WGS sequence"/>
</dbReference>
<keyword evidence="5" id="KW-1185">Reference proteome</keyword>
<proteinExistence type="inferred from homology"/>
<feature type="domain" description="Phage terminase large subunit GpA ATPase" evidence="2">
    <location>
        <begin position="1"/>
        <end position="232"/>
    </location>
</feature>
<protein>
    <submittedName>
        <fullName evidence="4">Phage terminase, large subunit GpA</fullName>
    </submittedName>
</protein>
<evidence type="ECO:0000259" key="3">
    <source>
        <dbReference type="Pfam" id="PF20454"/>
    </source>
</evidence>
<dbReference type="HAMAP" id="MF_04144">
    <property type="entry name" value="TERL_LAMBDA"/>
    <property type="match status" value="1"/>
</dbReference>
<dbReference type="GO" id="GO:0005524">
    <property type="term" value="F:ATP binding"/>
    <property type="evidence" value="ECO:0007669"/>
    <property type="project" value="InterPro"/>
</dbReference>
<dbReference type="AlphaFoldDB" id="A0A1W1Z391"/>
<name>A0A1W1Z391_9HYPH</name>
<accession>A0A1W1Z391</accession>
<dbReference type="InterPro" id="IPR027417">
    <property type="entry name" value="P-loop_NTPase"/>
</dbReference>
<dbReference type="InterPro" id="IPR008866">
    <property type="entry name" value="Phage_lambda_GpA-like"/>
</dbReference>
<reference evidence="4 5" key="1">
    <citation type="submission" date="2017-04" db="EMBL/GenBank/DDBJ databases">
        <authorList>
            <person name="Afonso C.L."/>
            <person name="Miller P.J."/>
            <person name="Scott M.A."/>
            <person name="Spackman E."/>
            <person name="Goraichik I."/>
            <person name="Dimitrov K.M."/>
            <person name="Suarez D.L."/>
            <person name="Swayne D.E."/>
        </authorList>
    </citation>
    <scope>NUCLEOTIDE SEQUENCE [LARGE SCALE GENOMIC DNA]</scope>
    <source>
        <strain evidence="4 5">CGMCC 1.10972</strain>
    </source>
</reference>
<sequence length="585" mass="65751">MDALAEDRVKKVVCIKAAQVGWTEIINNTVGYYIDRDPASILVLQPTVHMAEQWSKKRLAPMLRDTPCLAGKVKDPKSRDSDNTIREKGFPGGYLAIVGANAPSDLASRPVRIVLADEVDRYPLSAGSEGDPLTLAAKRQTNYWNRKSLVGSTPVDKESSVVYREWLASDRRRFHVPCPDCGHEQHLKWAQVHWDKDERGEHRPETAMYACEECGSLWTDGQRWRAIAKGRWIAERPFAGVAGFHVPGFLSPWLTLQDIVEDFIASKSWPTKLKTWVNTVLGEPWEERGEASDPNQLRQRAEPYNDDNVPEAVRVITAGVDTQDDRLEVTFVGWGDGEEAWVLRHYVLPGVVGEPELWNKELDPLLKRTFTSETGHRLLCRAVCIDSGGHFGAMVHAFCRARPSRKIYATKGIGNDHRGSKPIWGNSLLRSKNSADRLWAVGVDSAKDDLAARLRILPKAGERAPRAVHFPLPDVLSVDYFEQLTAEHAVTEFNKDGRKVRRWKPKQEGARNEALDCFNLAQAAMLSLPIRLSKPSLIALPETTPERAEPEQKTAEPQAERVTAEPVRPIARPARVGRGRWNSYR</sequence>
<dbReference type="GO" id="GO:0004519">
    <property type="term" value="F:endonuclease activity"/>
    <property type="evidence" value="ECO:0007669"/>
    <property type="project" value="InterPro"/>
</dbReference>
<dbReference type="InterPro" id="IPR046454">
    <property type="entry name" value="GpA_endonuclease"/>
</dbReference>
<feature type="compositionally biased region" description="Basic and acidic residues" evidence="1">
    <location>
        <begin position="544"/>
        <end position="563"/>
    </location>
</feature>